<comment type="caution">
    <text evidence="2">The sequence shown here is derived from an EMBL/GenBank/DDBJ whole genome shotgun (WGS) entry which is preliminary data.</text>
</comment>
<protein>
    <submittedName>
        <fullName evidence="2">Uncharacterized protein</fullName>
    </submittedName>
</protein>
<evidence type="ECO:0000313" key="3">
    <source>
        <dbReference type="Proteomes" id="UP001172159"/>
    </source>
</evidence>
<dbReference type="EMBL" id="JAUKTV010000018">
    <property type="protein sequence ID" value="KAK0708831.1"/>
    <property type="molecule type" value="Genomic_DNA"/>
</dbReference>
<reference evidence="2" key="1">
    <citation type="submission" date="2023-06" db="EMBL/GenBank/DDBJ databases">
        <title>Genome-scale phylogeny and comparative genomics of the fungal order Sordariales.</title>
        <authorList>
            <consortium name="Lawrence Berkeley National Laboratory"/>
            <person name="Hensen N."/>
            <person name="Bonometti L."/>
            <person name="Westerberg I."/>
            <person name="Brannstrom I.O."/>
            <person name="Guillou S."/>
            <person name="Cros-Aarteil S."/>
            <person name="Calhoun S."/>
            <person name="Haridas S."/>
            <person name="Kuo A."/>
            <person name="Mondo S."/>
            <person name="Pangilinan J."/>
            <person name="Riley R."/>
            <person name="Labutti K."/>
            <person name="Andreopoulos B."/>
            <person name="Lipzen A."/>
            <person name="Chen C."/>
            <person name="Yanf M."/>
            <person name="Daum C."/>
            <person name="Ng V."/>
            <person name="Clum A."/>
            <person name="Steindorff A."/>
            <person name="Ohm R."/>
            <person name="Martin F."/>
            <person name="Silar P."/>
            <person name="Natvig D."/>
            <person name="Lalanne C."/>
            <person name="Gautier V."/>
            <person name="Ament-Velasquez S.L."/>
            <person name="Kruys A."/>
            <person name="Hutchinson M.I."/>
            <person name="Powell A.J."/>
            <person name="Barry K."/>
            <person name="Miller A.N."/>
            <person name="Grigoriev I.V."/>
            <person name="Debuchy R."/>
            <person name="Gladieux P."/>
            <person name="Thoren M.H."/>
            <person name="Johannesson H."/>
        </authorList>
    </citation>
    <scope>NUCLEOTIDE SEQUENCE</scope>
    <source>
        <strain evidence="2">CBS 540.89</strain>
    </source>
</reference>
<evidence type="ECO:0000313" key="2">
    <source>
        <dbReference type="EMBL" id="KAK0708831.1"/>
    </source>
</evidence>
<accession>A0AA40DPN0</accession>
<keyword evidence="3" id="KW-1185">Reference proteome</keyword>
<evidence type="ECO:0000256" key="1">
    <source>
        <dbReference type="SAM" id="Phobius"/>
    </source>
</evidence>
<organism evidence="2 3">
    <name type="scientific">Apiosordaria backusii</name>
    <dbReference type="NCBI Taxonomy" id="314023"/>
    <lineage>
        <taxon>Eukaryota</taxon>
        <taxon>Fungi</taxon>
        <taxon>Dikarya</taxon>
        <taxon>Ascomycota</taxon>
        <taxon>Pezizomycotina</taxon>
        <taxon>Sordariomycetes</taxon>
        <taxon>Sordariomycetidae</taxon>
        <taxon>Sordariales</taxon>
        <taxon>Lasiosphaeriaceae</taxon>
        <taxon>Apiosordaria</taxon>
    </lineage>
</organism>
<dbReference type="AlphaFoldDB" id="A0AA40DPN0"/>
<sequence length="92" mass="9862">MDPISAIGIVSAALNFVTFSASLIKGSVKIHDSVRTEEAGARSWESVIRELQRFTTTLSIPTTLVSLTTHTAATCTHLQKNVGDCQIILSTC</sequence>
<keyword evidence="1" id="KW-0472">Membrane</keyword>
<proteinExistence type="predicted"/>
<keyword evidence="1" id="KW-0812">Transmembrane</keyword>
<feature type="transmembrane region" description="Helical" evidence="1">
    <location>
        <begin position="6"/>
        <end position="24"/>
    </location>
</feature>
<name>A0AA40DPN0_9PEZI</name>
<gene>
    <name evidence="2" type="ORF">B0T21DRAFT_82089</name>
</gene>
<dbReference type="Proteomes" id="UP001172159">
    <property type="component" value="Unassembled WGS sequence"/>
</dbReference>
<keyword evidence="1" id="KW-1133">Transmembrane helix</keyword>